<evidence type="ECO:0000313" key="3">
    <source>
        <dbReference type="EMBL" id="RFB04980.1"/>
    </source>
</evidence>
<keyword evidence="3" id="KW-0378">Hydrolase</keyword>
<dbReference type="Pfam" id="PF00144">
    <property type="entry name" value="Beta-lactamase"/>
    <property type="match status" value="1"/>
</dbReference>
<protein>
    <submittedName>
        <fullName evidence="3">Class A beta-lactamase-related serine hydrolase</fullName>
    </submittedName>
</protein>
<feature type="chain" id="PRO_5016794787" evidence="1">
    <location>
        <begin position="25"/>
        <end position="407"/>
    </location>
</feature>
<dbReference type="InterPro" id="IPR001466">
    <property type="entry name" value="Beta-lactam-related"/>
</dbReference>
<dbReference type="Gene3D" id="3.40.710.10">
    <property type="entry name" value="DD-peptidase/beta-lactamase superfamily"/>
    <property type="match status" value="1"/>
</dbReference>
<organism evidence="3 4">
    <name type="scientific">Parvularcula marina</name>
    <dbReference type="NCBI Taxonomy" id="2292771"/>
    <lineage>
        <taxon>Bacteria</taxon>
        <taxon>Pseudomonadati</taxon>
        <taxon>Pseudomonadota</taxon>
        <taxon>Alphaproteobacteria</taxon>
        <taxon>Parvularculales</taxon>
        <taxon>Parvularculaceae</taxon>
        <taxon>Parvularcula</taxon>
    </lineage>
</organism>
<name>A0A371RHR4_9PROT</name>
<keyword evidence="4" id="KW-1185">Reference proteome</keyword>
<evidence type="ECO:0000256" key="1">
    <source>
        <dbReference type="SAM" id="SignalP"/>
    </source>
</evidence>
<dbReference type="RefSeq" id="WP_116391611.1">
    <property type="nucleotide sequence ID" value="NZ_QUQO01000001.1"/>
</dbReference>
<dbReference type="InterPro" id="IPR050491">
    <property type="entry name" value="AmpC-like"/>
</dbReference>
<sequence>MRRFARTGLTACVCAPLFLAVTSAEPLSGDDPRIIAFETRLMDREARGNPDAARRTIEEALAIHHVPGAAVAIIEDGKIVWAKGYGTRLAGEDMPIDGETVFSAGSISKMINAGIILRMVDEGLLDLDRDVNDYLTSWKVEDSAFTAEKKVTLRMILSHTAGFSIHGFPDFEPGEELPSALQTLNGEPPAKQGPVRLIFTPGERMQYSGGGITVSQVLIEDVTGLSYPEAARKYVLDPLGMTRSTFVNPLPATHGNIARAHDRYGVPAALPRGWEAMPELAASGLWTSAEDMARFVIALEESTNGEGDFLSTDLAQDMMTRVPMSWHGLGPRLNGEGETRVFHHGGANTSYRAHMEGHLASGDGIIILTNSTNGRAAWREIRKSAEEAFDWPVTAETGFEEPSFEGQ</sequence>
<reference evidence="3 4" key="1">
    <citation type="submission" date="2018-08" db="EMBL/GenBank/DDBJ databases">
        <title>Parvularcula sp. SM1705, isolated from surface water of the South Sea China.</title>
        <authorList>
            <person name="Sun L."/>
        </authorList>
    </citation>
    <scope>NUCLEOTIDE SEQUENCE [LARGE SCALE GENOMIC DNA]</scope>
    <source>
        <strain evidence="3 4">SM1705</strain>
    </source>
</reference>
<dbReference type="GO" id="GO:0016787">
    <property type="term" value="F:hydrolase activity"/>
    <property type="evidence" value="ECO:0007669"/>
    <property type="project" value="UniProtKB-KW"/>
</dbReference>
<dbReference type="PANTHER" id="PTHR46825">
    <property type="entry name" value="D-ALANYL-D-ALANINE-CARBOXYPEPTIDASE/ENDOPEPTIDASE AMPH"/>
    <property type="match status" value="1"/>
</dbReference>
<dbReference type="OrthoDB" id="5705574at2"/>
<keyword evidence="1" id="KW-0732">Signal</keyword>
<comment type="caution">
    <text evidence="3">The sequence shown here is derived from an EMBL/GenBank/DDBJ whole genome shotgun (WGS) entry which is preliminary data.</text>
</comment>
<dbReference type="SUPFAM" id="SSF56601">
    <property type="entry name" value="beta-lactamase/transpeptidase-like"/>
    <property type="match status" value="1"/>
</dbReference>
<dbReference type="Proteomes" id="UP000264589">
    <property type="component" value="Unassembled WGS sequence"/>
</dbReference>
<dbReference type="EMBL" id="QUQO01000001">
    <property type="protein sequence ID" value="RFB04980.1"/>
    <property type="molecule type" value="Genomic_DNA"/>
</dbReference>
<dbReference type="AlphaFoldDB" id="A0A371RHR4"/>
<feature type="domain" description="Beta-lactamase-related" evidence="2">
    <location>
        <begin position="54"/>
        <end position="375"/>
    </location>
</feature>
<accession>A0A371RHR4</accession>
<dbReference type="PANTHER" id="PTHR46825:SF12">
    <property type="entry name" value="PENICILLIN-BINDING PROTEIN 4"/>
    <property type="match status" value="1"/>
</dbReference>
<feature type="signal peptide" evidence="1">
    <location>
        <begin position="1"/>
        <end position="24"/>
    </location>
</feature>
<proteinExistence type="predicted"/>
<dbReference type="InterPro" id="IPR012338">
    <property type="entry name" value="Beta-lactam/transpept-like"/>
</dbReference>
<evidence type="ECO:0000313" key="4">
    <source>
        <dbReference type="Proteomes" id="UP000264589"/>
    </source>
</evidence>
<dbReference type="InParanoid" id="A0A371RHR4"/>
<evidence type="ECO:0000259" key="2">
    <source>
        <dbReference type="Pfam" id="PF00144"/>
    </source>
</evidence>
<gene>
    <name evidence="3" type="ORF">DX908_06575</name>
</gene>